<reference evidence="2" key="1">
    <citation type="submission" date="2020-05" db="EMBL/GenBank/DDBJ databases">
        <authorList>
            <person name="Chiriac C."/>
            <person name="Salcher M."/>
            <person name="Ghai R."/>
            <person name="Kavagutti S V."/>
        </authorList>
    </citation>
    <scope>NUCLEOTIDE SEQUENCE</scope>
</reference>
<sequence>MGLRSAVHREYAAPEVWVALPAAGDLGGQRTGGPGVHDIGVAHEPARLAALGFGETGRRVAARVDGQVALLRAQDCVVARVACVVQGVPHRNRYPEESLARHEPVAVEAADPVLVAHLHVGWVPVDLLASGDEAVAELRVASAIGDVPLTGRDDLERLVALLEELHRVGDGPRLAHEGPAGTEDLDHALLGGVAGRADDGLVVRDPVGGRDPRWHVREDPSVPTDDRTRRQLKLAPPRHVGEVAEGADHCDARALLGIGERMGDNRDLDPECRSDHRRTEQWLVTLVIRVRDERDARGKEFGPGGLDVDDRARIRRGREADAMVRARSLPVLELGLRDGGLEGDVPQGRRLRLVGLAAREVAQERELAHALGVLVDRLVRLRPVDRQAHAAPEILEDHLVLDRESLAQLDEVLARDRYLLLGIGLGWRLERRVVGQARIASHAEVVLHPALSRQAVVVPAHGVEHLEAAHALVARHAVGVGVREHVAHVQRPAHGRRGSVDRVHLLAGLRPIERVEAGGLPDFSPLRLDAVEGGLFGDGIGGVHEGSSYLALRPRLLT</sequence>
<dbReference type="EMBL" id="CAFBLS010000005">
    <property type="protein sequence ID" value="CAB4858439.1"/>
    <property type="molecule type" value="Genomic_DNA"/>
</dbReference>
<evidence type="ECO:0000313" key="2">
    <source>
        <dbReference type="EMBL" id="CAB4858439.1"/>
    </source>
</evidence>
<gene>
    <name evidence="2" type="ORF">UFOPK3402_00083</name>
</gene>
<accession>A0A6J7CQN2</accession>
<organism evidence="2">
    <name type="scientific">freshwater metagenome</name>
    <dbReference type="NCBI Taxonomy" id="449393"/>
    <lineage>
        <taxon>unclassified sequences</taxon>
        <taxon>metagenomes</taxon>
        <taxon>ecological metagenomes</taxon>
    </lineage>
</organism>
<name>A0A6J7CQN2_9ZZZZ</name>
<protein>
    <submittedName>
        <fullName evidence="2">Unannotated protein</fullName>
    </submittedName>
</protein>
<proteinExistence type="predicted"/>
<evidence type="ECO:0000256" key="1">
    <source>
        <dbReference type="SAM" id="MobiDB-lite"/>
    </source>
</evidence>
<feature type="region of interest" description="Disordered" evidence="1">
    <location>
        <begin position="201"/>
        <end position="228"/>
    </location>
</feature>
<dbReference type="AlphaFoldDB" id="A0A6J7CQN2"/>